<keyword evidence="2" id="KW-1185">Reference proteome</keyword>
<accession>A0A2P8EX77</accession>
<gene>
    <name evidence="1" type="ORF">CLV88_13019</name>
</gene>
<organism evidence="1 2">
    <name type="scientific">Shimia abyssi</name>
    <dbReference type="NCBI Taxonomy" id="1662395"/>
    <lineage>
        <taxon>Bacteria</taxon>
        <taxon>Pseudomonadati</taxon>
        <taxon>Pseudomonadota</taxon>
        <taxon>Alphaproteobacteria</taxon>
        <taxon>Rhodobacterales</taxon>
        <taxon>Roseobacteraceae</taxon>
    </lineage>
</organism>
<dbReference type="EMBL" id="PYGJ01000030">
    <property type="protein sequence ID" value="PSL14064.1"/>
    <property type="molecule type" value="Genomic_DNA"/>
</dbReference>
<evidence type="ECO:0000313" key="2">
    <source>
        <dbReference type="Proteomes" id="UP000240418"/>
    </source>
</evidence>
<reference evidence="1 2" key="1">
    <citation type="submission" date="2018-03" db="EMBL/GenBank/DDBJ databases">
        <title>Genomic Encyclopedia of Archaeal and Bacterial Type Strains, Phase II (KMG-II): from individual species to whole genera.</title>
        <authorList>
            <person name="Goeker M."/>
        </authorList>
    </citation>
    <scope>NUCLEOTIDE SEQUENCE [LARGE SCALE GENOMIC DNA]</scope>
    <source>
        <strain evidence="1 2">DSM 100673</strain>
    </source>
</reference>
<dbReference type="AlphaFoldDB" id="A0A2P8EX77"/>
<proteinExistence type="predicted"/>
<dbReference type="Proteomes" id="UP000240418">
    <property type="component" value="Unassembled WGS sequence"/>
</dbReference>
<name>A0A2P8EX77_9RHOB</name>
<comment type="caution">
    <text evidence="1">The sequence shown here is derived from an EMBL/GenBank/DDBJ whole genome shotgun (WGS) entry which is preliminary data.</text>
</comment>
<evidence type="ECO:0000313" key="1">
    <source>
        <dbReference type="EMBL" id="PSL14064.1"/>
    </source>
</evidence>
<protein>
    <submittedName>
        <fullName evidence="1">Uncharacterized protein</fullName>
    </submittedName>
</protein>
<sequence length="130" mass="14859">MCAQLQLVEKRIRVKNFLNTTEQLRFDLISPPAGKPNLVLPKFYPAFAYNEHLEAQQVCRLEVSDTRVDLRDERLSVAVFERLSFSAHGSSKICRLVTPASCEIHSGCQRRIKNLPVWRSKSRPFGVTMA</sequence>